<dbReference type="AlphaFoldDB" id="A0A2K1Z247"/>
<evidence type="ECO:0000313" key="1">
    <source>
        <dbReference type="EMBL" id="PNT19354.1"/>
    </source>
</evidence>
<proteinExistence type="predicted"/>
<dbReference type="EMBL" id="CM009298">
    <property type="protein sequence ID" value="PNT19354.1"/>
    <property type="molecule type" value="Genomic_DNA"/>
</dbReference>
<evidence type="ECO:0000313" key="2">
    <source>
        <dbReference type="Proteomes" id="UP000006729"/>
    </source>
</evidence>
<name>A0A2K1Z247_POPTR</name>
<sequence>MSLVSSPYDLRSYPQTKESSSWVNQLSNPSFNSISLSIYIYPFLSSSVSSQQIHTHKVSCDPARFQSVFFIFFILTCSNN</sequence>
<dbReference type="InParanoid" id="A0A2K1Z247"/>
<keyword evidence="2" id="KW-1185">Reference proteome</keyword>
<reference evidence="1 2" key="1">
    <citation type="journal article" date="2006" name="Science">
        <title>The genome of black cottonwood, Populus trichocarpa (Torr. &amp; Gray).</title>
        <authorList>
            <person name="Tuskan G.A."/>
            <person name="Difazio S."/>
            <person name="Jansson S."/>
            <person name="Bohlmann J."/>
            <person name="Grigoriev I."/>
            <person name="Hellsten U."/>
            <person name="Putnam N."/>
            <person name="Ralph S."/>
            <person name="Rombauts S."/>
            <person name="Salamov A."/>
            <person name="Schein J."/>
            <person name="Sterck L."/>
            <person name="Aerts A."/>
            <person name="Bhalerao R.R."/>
            <person name="Bhalerao R.P."/>
            <person name="Blaudez D."/>
            <person name="Boerjan W."/>
            <person name="Brun A."/>
            <person name="Brunner A."/>
            <person name="Busov V."/>
            <person name="Campbell M."/>
            <person name="Carlson J."/>
            <person name="Chalot M."/>
            <person name="Chapman J."/>
            <person name="Chen G.L."/>
            <person name="Cooper D."/>
            <person name="Coutinho P.M."/>
            <person name="Couturier J."/>
            <person name="Covert S."/>
            <person name="Cronk Q."/>
            <person name="Cunningham R."/>
            <person name="Davis J."/>
            <person name="Degroeve S."/>
            <person name="Dejardin A."/>
            <person name="Depamphilis C."/>
            <person name="Detter J."/>
            <person name="Dirks B."/>
            <person name="Dubchak I."/>
            <person name="Duplessis S."/>
            <person name="Ehlting J."/>
            <person name="Ellis B."/>
            <person name="Gendler K."/>
            <person name="Goodstein D."/>
            <person name="Gribskov M."/>
            <person name="Grimwood J."/>
            <person name="Groover A."/>
            <person name="Gunter L."/>
            <person name="Hamberger B."/>
            <person name="Heinze B."/>
            <person name="Helariutta Y."/>
            <person name="Henrissat B."/>
            <person name="Holligan D."/>
            <person name="Holt R."/>
            <person name="Huang W."/>
            <person name="Islam-Faridi N."/>
            <person name="Jones S."/>
            <person name="Jones-Rhoades M."/>
            <person name="Jorgensen R."/>
            <person name="Joshi C."/>
            <person name="Kangasjarvi J."/>
            <person name="Karlsson J."/>
            <person name="Kelleher C."/>
            <person name="Kirkpatrick R."/>
            <person name="Kirst M."/>
            <person name="Kohler A."/>
            <person name="Kalluri U."/>
            <person name="Larimer F."/>
            <person name="Leebens-Mack J."/>
            <person name="Leple J.C."/>
            <person name="Locascio P."/>
            <person name="Lou Y."/>
            <person name="Lucas S."/>
            <person name="Martin F."/>
            <person name="Montanini B."/>
            <person name="Napoli C."/>
            <person name="Nelson D.R."/>
            <person name="Nelson C."/>
            <person name="Nieminen K."/>
            <person name="Nilsson O."/>
            <person name="Pereda V."/>
            <person name="Peter G."/>
            <person name="Philippe R."/>
            <person name="Pilate G."/>
            <person name="Poliakov A."/>
            <person name="Razumovskaya J."/>
            <person name="Richardson P."/>
            <person name="Rinaldi C."/>
            <person name="Ritland K."/>
            <person name="Rouze P."/>
            <person name="Ryaboy D."/>
            <person name="Schmutz J."/>
            <person name="Schrader J."/>
            <person name="Segerman B."/>
            <person name="Shin H."/>
            <person name="Siddiqui A."/>
            <person name="Sterky F."/>
            <person name="Terry A."/>
            <person name="Tsai C.J."/>
            <person name="Uberbacher E."/>
            <person name="Unneberg P."/>
            <person name="Vahala J."/>
            <person name="Wall K."/>
            <person name="Wessler S."/>
            <person name="Yang G."/>
            <person name="Yin T."/>
            <person name="Douglas C."/>
            <person name="Marra M."/>
            <person name="Sandberg G."/>
            <person name="Van de Peer Y."/>
            <person name="Rokhsar D."/>
        </authorList>
    </citation>
    <scope>NUCLEOTIDE SEQUENCE [LARGE SCALE GENOMIC DNA]</scope>
    <source>
        <strain evidence="2">cv. Nisqually</strain>
    </source>
</reference>
<dbReference type="Proteomes" id="UP000006729">
    <property type="component" value="Chromosome 9"/>
</dbReference>
<organism evidence="1 2">
    <name type="scientific">Populus trichocarpa</name>
    <name type="common">Western balsam poplar</name>
    <name type="synonym">Populus balsamifera subsp. trichocarpa</name>
    <dbReference type="NCBI Taxonomy" id="3694"/>
    <lineage>
        <taxon>Eukaryota</taxon>
        <taxon>Viridiplantae</taxon>
        <taxon>Streptophyta</taxon>
        <taxon>Embryophyta</taxon>
        <taxon>Tracheophyta</taxon>
        <taxon>Spermatophyta</taxon>
        <taxon>Magnoliopsida</taxon>
        <taxon>eudicotyledons</taxon>
        <taxon>Gunneridae</taxon>
        <taxon>Pentapetalae</taxon>
        <taxon>rosids</taxon>
        <taxon>fabids</taxon>
        <taxon>Malpighiales</taxon>
        <taxon>Salicaceae</taxon>
        <taxon>Saliceae</taxon>
        <taxon>Populus</taxon>
    </lineage>
</organism>
<gene>
    <name evidence="1" type="ORF">POPTR_009G034100</name>
</gene>
<accession>A0A2K1Z247</accession>
<protein>
    <submittedName>
        <fullName evidence="1">Uncharacterized protein</fullName>
    </submittedName>
</protein>